<feature type="transmembrane region" description="Helical" evidence="2">
    <location>
        <begin position="223"/>
        <end position="241"/>
    </location>
</feature>
<feature type="transmembrane region" description="Helical" evidence="2">
    <location>
        <begin position="20"/>
        <end position="39"/>
    </location>
</feature>
<dbReference type="EMBL" id="BAAAYK010000038">
    <property type="protein sequence ID" value="GAA3355878.1"/>
    <property type="molecule type" value="Genomic_DNA"/>
</dbReference>
<organism evidence="3 4">
    <name type="scientific">Saccharopolyspora gregorii</name>
    <dbReference type="NCBI Taxonomy" id="33914"/>
    <lineage>
        <taxon>Bacteria</taxon>
        <taxon>Bacillati</taxon>
        <taxon>Actinomycetota</taxon>
        <taxon>Actinomycetes</taxon>
        <taxon>Pseudonocardiales</taxon>
        <taxon>Pseudonocardiaceae</taxon>
        <taxon>Saccharopolyspora</taxon>
    </lineage>
</organism>
<evidence type="ECO:0000256" key="1">
    <source>
        <dbReference type="SAM" id="MobiDB-lite"/>
    </source>
</evidence>
<feature type="region of interest" description="Disordered" evidence="1">
    <location>
        <begin position="325"/>
        <end position="352"/>
    </location>
</feature>
<dbReference type="InterPro" id="IPR046206">
    <property type="entry name" value="DUF6239"/>
</dbReference>
<evidence type="ECO:0000256" key="2">
    <source>
        <dbReference type="SAM" id="Phobius"/>
    </source>
</evidence>
<feature type="transmembrane region" description="Helical" evidence="2">
    <location>
        <begin position="123"/>
        <end position="146"/>
    </location>
</feature>
<gene>
    <name evidence="3" type="ORF">GCM10020366_17730</name>
</gene>
<feature type="transmembrane region" description="Helical" evidence="2">
    <location>
        <begin position="158"/>
        <end position="182"/>
    </location>
</feature>
<feature type="transmembrane region" description="Helical" evidence="2">
    <location>
        <begin position="75"/>
        <end position="93"/>
    </location>
</feature>
<feature type="transmembrane region" description="Helical" evidence="2">
    <location>
        <begin position="100"/>
        <end position="117"/>
    </location>
</feature>
<evidence type="ECO:0000313" key="4">
    <source>
        <dbReference type="Proteomes" id="UP001500483"/>
    </source>
</evidence>
<dbReference type="Pfam" id="PF19752">
    <property type="entry name" value="DUF6239"/>
    <property type="match status" value="1"/>
</dbReference>
<proteinExistence type="predicted"/>
<reference evidence="4" key="1">
    <citation type="journal article" date="2019" name="Int. J. Syst. Evol. Microbiol.">
        <title>The Global Catalogue of Microorganisms (GCM) 10K type strain sequencing project: providing services to taxonomists for standard genome sequencing and annotation.</title>
        <authorList>
            <consortium name="The Broad Institute Genomics Platform"/>
            <consortium name="The Broad Institute Genome Sequencing Center for Infectious Disease"/>
            <person name="Wu L."/>
            <person name="Ma J."/>
        </authorList>
    </citation>
    <scope>NUCLEOTIDE SEQUENCE [LARGE SCALE GENOMIC DNA]</scope>
    <source>
        <strain evidence="4">JCM 9687</strain>
    </source>
</reference>
<keyword evidence="2" id="KW-0472">Membrane</keyword>
<protein>
    <submittedName>
        <fullName evidence="3">Uncharacterized protein</fullName>
    </submittedName>
</protein>
<evidence type="ECO:0000313" key="3">
    <source>
        <dbReference type="EMBL" id="GAA3355878.1"/>
    </source>
</evidence>
<sequence length="583" mass="59088">MDMSGMHAGTGVTGVDAAGLVLRVLLLGGTVVAAGLGLLRPAVRGTGRATTWTAWAAAGVGAVAALLSIPLLDINVPVAVVHAVLLLALPVALRAPTPAAYLGFALTALVVVESALGHSPAEFLVTTLVTATAVTWLGLAGFALTLPAERRPEGGLRLRPLAIVLAVVLLAAAAAQLLLTGIADRRLLGALGAVLLLITASAIAAGIVVVLLRRGDPWRTYRIGAVAVAAAFVAWTVLPGIPAPGELPLPGVPRLAHAAVGDQDVPVLVTPHRPGKNLVHLPESAGDEFTVDAGGGPVRAVARPGTSGIWAEVDLPAGRGELEVHGPGATTGDVEVDTGSGPGLPAATSGDGPECASTALAALVAGQRVPLDGCPADSLSEQDAAALRTLVGYVQRNGAPGITVLGDDSPRSRAAADVVRDAARQARIPVGDRPAPDNALILVGSWTDAARRLDTVAATQHTAPTYAYGVHLAPWLLHSPVTTGIASSAVPLRFDPREYRSLEYGMALSTSFGGEPPSVAGFHTWLAARGQRAHDPVVIYASAQVDAMQMDMPGMRGGMHGSEPAGQWVPHGTVVAVSGPLAP</sequence>
<dbReference type="Proteomes" id="UP001500483">
    <property type="component" value="Unassembled WGS sequence"/>
</dbReference>
<keyword evidence="2" id="KW-1133">Transmembrane helix</keyword>
<feature type="transmembrane region" description="Helical" evidence="2">
    <location>
        <begin position="51"/>
        <end position="69"/>
    </location>
</feature>
<accession>A0ABP6RSX3</accession>
<keyword evidence="4" id="KW-1185">Reference proteome</keyword>
<comment type="caution">
    <text evidence="3">The sequence shown here is derived from an EMBL/GenBank/DDBJ whole genome shotgun (WGS) entry which is preliminary data.</text>
</comment>
<feature type="transmembrane region" description="Helical" evidence="2">
    <location>
        <begin position="188"/>
        <end position="211"/>
    </location>
</feature>
<keyword evidence="2" id="KW-0812">Transmembrane</keyword>
<name>A0ABP6RSX3_9PSEU</name>